<dbReference type="Pfam" id="PF07172">
    <property type="entry name" value="GRP"/>
    <property type="match status" value="1"/>
</dbReference>
<protein>
    <submittedName>
        <fullName evidence="4">Glycine-rich cell wall structural protein-like isoform X1</fullName>
    </submittedName>
</protein>
<keyword evidence="3" id="KW-1185">Reference proteome</keyword>
<feature type="signal peptide" evidence="2">
    <location>
        <begin position="1"/>
        <end position="23"/>
    </location>
</feature>
<dbReference type="STRING" id="4432.A0A1U8BEQ6"/>
<proteinExistence type="predicted"/>
<gene>
    <name evidence="4" type="primary">LOC104610325</name>
</gene>
<dbReference type="RefSeq" id="XP_010275188.2">
    <property type="nucleotide sequence ID" value="XM_010276886.2"/>
</dbReference>
<dbReference type="AlphaFoldDB" id="A0A1U8BEQ6"/>
<evidence type="ECO:0000256" key="1">
    <source>
        <dbReference type="SAM" id="MobiDB-lite"/>
    </source>
</evidence>
<dbReference type="InterPro" id="IPR010800">
    <property type="entry name" value="GRP"/>
</dbReference>
<organism evidence="3 4">
    <name type="scientific">Nelumbo nucifera</name>
    <name type="common">Sacred lotus</name>
    <dbReference type="NCBI Taxonomy" id="4432"/>
    <lineage>
        <taxon>Eukaryota</taxon>
        <taxon>Viridiplantae</taxon>
        <taxon>Streptophyta</taxon>
        <taxon>Embryophyta</taxon>
        <taxon>Tracheophyta</taxon>
        <taxon>Spermatophyta</taxon>
        <taxon>Magnoliopsida</taxon>
        <taxon>Proteales</taxon>
        <taxon>Nelumbonaceae</taxon>
        <taxon>Nelumbo</taxon>
    </lineage>
</organism>
<name>A0A1U8BEQ6_NELNU</name>
<keyword evidence="2" id="KW-0732">Signal</keyword>
<evidence type="ECO:0000313" key="4">
    <source>
        <dbReference type="RefSeq" id="XP_010275188.2"/>
    </source>
</evidence>
<reference evidence="4" key="1">
    <citation type="submission" date="2025-08" db="UniProtKB">
        <authorList>
            <consortium name="RefSeq"/>
        </authorList>
    </citation>
    <scope>IDENTIFICATION</scope>
</reference>
<dbReference type="InParanoid" id="A0A1U8BEQ6"/>
<dbReference type="KEGG" id="nnu:104610325"/>
<feature type="region of interest" description="Disordered" evidence="1">
    <location>
        <begin position="27"/>
        <end position="48"/>
    </location>
</feature>
<evidence type="ECO:0000256" key="2">
    <source>
        <dbReference type="SAM" id="SignalP"/>
    </source>
</evidence>
<dbReference type="OMA" id="HGHEYYG"/>
<dbReference type="eggNOG" id="ENOG502S5AC">
    <property type="taxonomic scope" value="Eukaryota"/>
</dbReference>
<dbReference type="Proteomes" id="UP000189703">
    <property type="component" value="Unplaced"/>
</dbReference>
<dbReference type="PANTHER" id="PTHR37389">
    <property type="entry name" value="NODULIN-24"/>
    <property type="match status" value="1"/>
</dbReference>
<evidence type="ECO:0000313" key="3">
    <source>
        <dbReference type="Proteomes" id="UP000189703"/>
    </source>
</evidence>
<dbReference type="GeneID" id="104610325"/>
<accession>A0A1U8BEQ6</accession>
<dbReference type="FunCoup" id="A0A1U8BEQ6">
    <property type="interactions" value="2"/>
</dbReference>
<feature type="chain" id="PRO_5010549119" evidence="2">
    <location>
        <begin position="24"/>
        <end position="131"/>
    </location>
</feature>
<sequence>MNSKAVLLLGLIVVLLISWEVAASETTKEEKTQMATETNGGVDEAKYGGYPGGGGYPGRGGYGGYPGHGGHGGYPGHGGHGGYPGHGSYYRGGYCRYGCCGGRGYYGGGCRRCCSYLGEAPDAETEAKPQN</sequence>
<dbReference type="PANTHER" id="PTHR37389:SF16">
    <property type="entry name" value="GLYCINE-RICH CELL WALL STRUCTURAL PROTEIN"/>
    <property type="match status" value="1"/>
</dbReference>